<feature type="compositionally biased region" description="Low complexity" evidence="7">
    <location>
        <begin position="13"/>
        <end position="29"/>
    </location>
</feature>
<dbReference type="HOGENOM" id="CLU_053325_2_2_5"/>
<organism evidence="10 11">
    <name type="scientific">Rhodospirillum rubrum (strain ATCC 11170 / ATH 1.1.1 / DSM 467 / LMG 4362 / NCIMB 8255 / S1)</name>
    <dbReference type="NCBI Taxonomy" id="269796"/>
    <lineage>
        <taxon>Bacteria</taxon>
        <taxon>Pseudomonadati</taxon>
        <taxon>Pseudomonadota</taxon>
        <taxon>Alphaproteobacteria</taxon>
        <taxon>Rhodospirillales</taxon>
        <taxon>Rhodospirillaceae</taxon>
        <taxon>Rhodospirillum</taxon>
    </lineage>
</organism>
<feature type="region of interest" description="Disordered" evidence="7">
    <location>
        <begin position="13"/>
        <end position="35"/>
    </location>
</feature>
<keyword evidence="4 8" id="KW-1133">Transmembrane helix</keyword>
<keyword evidence="6" id="KW-0653">Protein transport</keyword>
<dbReference type="PhylomeDB" id="Q2RSE0"/>
<evidence type="ECO:0000256" key="3">
    <source>
        <dbReference type="ARBA" id="ARBA00022692"/>
    </source>
</evidence>
<dbReference type="KEGG" id="rru:Rru_A2155"/>
<evidence type="ECO:0000313" key="11">
    <source>
        <dbReference type="Proteomes" id="UP000001929"/>
    </source>
</evidence>
<dbReference type="PANTHER" id="PTHR30625:SF3">
    <property type="entry name" value="TOL-PAL SYSTEM PROTEIN TOLQ"/>
    <property type="match status" value="1"/>
</dbReference>
<evidence type="ECO:0000256" key="6">
    <source>
        <dbReference type="RuleBase" id="RU004057"/>
    </source>
</evidence>
<feature type="transmembrane region" description="Helical" evidence="8">
    <location>
        <begin position="195"/>
        <end position="216"/>
    </location>
</feature>
<gene>
    <name evidence="10" type="ordered locus">Rru_A2155</name>
</gene>
<dbReference type="Proteomes" id="UP000001929">
    <property type="component" value="Chromosome"/>
</dbReference>
<reference evidence="10 11" key="1">
    <citation type="journal article" date="2011" name="Stand. Genomic Sci.">
        <title>Complete genome sequence of Rhodospirillum rubrum type strain (S1).</title>
        <authorList>
            <person name="Munk A.C."/>
            <person name="Copeland A."/>
            <person name="Lucas S."/>
            <person name="Lapidus A."/>
            <person name="Del Rio T.G."/>
            <person name="Barry K."/>
            <person name="Detter J.C."/>
            <person name="Hammon N."/>
            <person name="Israni S."/>
            <person name="Pitluck S."/>
            <person name="Brettin T."/>
            <person name="Bruce D."/>
            <person name="Han C."/>
            <person name="Tapia R."/>
            <person name="Gilna P."/>
            <person name="Schmutz J."/>
            <person name="Larimer F."/>
            <person name="Land M."/>
            <person name="Kyrpides N.C."/>
            <person name="Mavromatis K."/>
            <person name="Richardson P."/>
            <person name="Rohde M."/>
            <person name="Goker M."/>
            <person name="Klenk H.P."/>
            <person name="Zhang Y."/>
            <person name="Roberts G.P."/>
            <person name="Reslewic S."/>
            <person name="Schwartz D.C."/>
        </authorList>
    </citation>
    <scope>NUCLEOTIDE SEQUENCE [LARGE SCALE GENOMIC DNA]</scope>
    <source>
        <strain evidence="11">ATCC 11170 / ATH 1.1.1 / DSM 467 / LMG 4362 / NCIMB 8255 / S1</strain>
    </source>
</reference>
<name>Q2RSE0_RHORT</name>
<accession>Q2RSE0</accession>
<comment type="subcellular location">
    <subcellularLocation>
        <location evidence="1">Cell membrane</location>
        <topology evidence="1">Multi-pass membrane protein</topology>
    </subcellularLocation>
    <subcellularLocation>
        <location evidence="6">Membrane</location>
        <topology evidence="6">Multi-pass membrane protein</topology>
    </subcellularLocation>
</comment>
<dbReference type="InterPro" id="IPR050790">
    <property type="entry name" value="ExbB/TolQ_transport"/>
</dbReference>
<keyword evidence="6" id="KW-0813">Transport</keyword>
<dbReference type="RefSeq" id="WP_011390004.1">
    <property type="nucleotide sequence ID" value="NC_007643.1"/>
</dbReference>
<feature type="transmembrane region" description="Helical" evidence="8">
    <location>
        <begin position="236"/>
        <end position="261"/>
    </location>
</feature>
<evidence type="ECO:0000256" key="5">
    <source>
        <dbReference type="ARBA" id="ARBA00023136"/>
    </source>
</evidence>
<dbReference type="InterPro" id="IPR002898">
    <property type="entry name" value="MotA_ExbB_proton_chnl"/>
</dbReference>
<keyword evidence="3 8" id="KW-0812">Transmembrane</keyword>
<keyword evidence="5 8" id="KW-0472">Membrane</keyword>
<comment type="similarity">
    <text evidence="6">Belongs to the exbB/tolQ family.</text>
</comment>
<dbReference type="AlphaFoldDB" id="Q2RSE0"/>
<dbReference type="PANTHER" id="PTHR30625">
    <property type="entry name" value="PROTEIN TOLQ"/>
    <property type="match status" value="1"/>
</dbReference>
<evidence type="ECO:0000256" key="8">
    <source>
        <dbReference type="SAM" id="Phobius"/>
    </source>
</evidence>
<evidence type="ECO:0000256" key="1">
    <source>
        <dbReference type="ARBA" id="ARBA00004651"/>
    </source>
</evidence>
<dbReference type="EMBL" id="CP000230">
    <property type="protein sequence ID" value="ABC22955.1"/>
    <property type="molecule type" value="Genomic_DNA"/>
</dbReference>
<evidence type="ECO:0000256" key="7">
    <source>
        <dbReference type="SAM" id="MobiDB-lite"/>
    </source>
</evidence>
<keyword evidence="2" id="KW-1003">Cell membrane</keyword>
<sequence length="296" mass="29933">MNNDIAPEAAPLSGALSAGASPDGPTGMVATGGGGLDGAAQGLPAPGLPGLDTAADGSLNAVGDALGGLVAPVAPALHDFSALGLFLQADPVVKGVMGLLVVASIAVWAVILDKAVRLVIARREARAFERAVAANDLSAVMLKGGMATTVVRSAHEAWQDYQPGEARSVRRDGIERAMRLTVNAELRKLEVGLPLLASVGSAAPFVGLFGTVWGIMHSFTSIAQSNDTSLAVVAPGIAEALFATAIGLVAAIPAVLAFNALSVGLGRIGQRFQASMIPLAGRLARDVPDQLRRAGE</sequence>
<dbReference type="EnsemblBacteria" id="ABC22955">
    <property type="protein sequence ID" value="ABC22955"/>
    <property type="gene ID" value="Rru_A2155"/>
</dbReference>
<dbReference type="STRING" id="269796.Rru_A2155"/>
<feature type="transmembrane region" description="Helical" evidence="8">
    <location>
        <begin position="92"/>
        <end position="112"/>
    </location>
</feature>
<evidence type="ECO:0000256" key="4">
    <source>
        <dbReference type="ARBA" id="ARBA00022989"/>
    </source>
</evidence>
<dbReference type="PATRIC" id="fig|269796.9.peg.2248"/>
<protein>
    <submittedName>
        <fullName evidence="10">MotA/TolQ/ExbB proton channel</fullName>
    </submittedName>
</protein>
<proteinExistence type="inferred from homology"/>
<dbReference type="GO" id="GO:0005886">
    <property type="term" value="C:plasma membrane"/>
    <property type="evidence" value="ECO:0007669"/>
    <property type="project" value="UniProtKB-SubCell"/>
</dbReference>
<evidence type="ECO:0000313" key="10">
    <source>
        <dbReference type="EMBL" id="ABC22955.1"/>
    </source>
</evidence>
<feature type="domain" description="MotA/TolQ/ExbB proton channel" evidence="9">
    <location>
        <begin position="166"/>
        <end position="272"/>
    </location>
</feature>
<dbReference type="GO" id="GO:0017038">
    <property type="term" value="P:protein import"/>
    <property type="evidence" value="ECO:0007669"/>
    <property type="project" value="TreeGrafter"/>
</dbReference>
<dbReference type="Pfam" id="PF01618">
    <property type="entry name" value="MotA_ExbB"/>
    <property type="match status" value="1"/>
</dbReference>
<keyword evidence="11" id="KW-1185">Reference proteome</keyword>
<dbReference type="eggNOG" id="COG0811">
    <property type="taxonomic scope" value="Bacteria"/>
</dbReference>
<evidence type="ECO:0000259" key="9">
    <source>
        <dbReference type="Pfam" id="PF01618"/>
    </source>
</evidence>
<evidence type="ECO:0000256" key="2">
    <source>
        <dbReference type="ARBA" id="ARBA00022475"/>
    </source>
</evidence>